<accession>A0ABQ7C042</accession>
<keyword evidence="2" id="KW-1185">Reference proteome</keyword>
<sequence>MAGVTITDADLAATFSCSFNTISPTDATLEISTVSYSSPIVAVRASTTHFLSNYQETSRIVSVFTRNTETHEASRFASPAFPQPIRNRCSRFGRTTGNSLVRLLANTAAEVAYFSRVGLTQPLIVKGKYIRASSRLETRDRGALVKVVIADSRLGFLASKPGEFNHRTGGNVRFTRLDKYERSDVAAGTLIVFVAMKAPFPLGRRIRISINGLFQIPEVIERNLRAVILKTDNRYPEHVRDLVQYIDLCINPIVDGLPDQGEYLPTVWDDTPKVLMEHIMVAADVFDACLLSNVLGFLGAKINGYLDEGLPLIAGRFEFARST</sequence>
<evidence type="ECO:0000313" key="1">
    <source>
        <dbReference type="EMBL" id="KAF3545002.1"/>
    </source>
</evidence>
<comment type="caution">
    <text evidence="1">The sequence shown here is derived from an EMBL/GenBank/DDBJ whole genome shotgun (WGS) entry which is preliminary data.</text>
</comment>
<proteinExistence type="predicted"/>
<dbReference type="Proteomes" id="UP000266723">
    <property type="component" value="Unassembled WGS sequence"/>
</dbReference>
<protein>
    <submittedName>
        <fullName evidence="1">Uncharacterized protein</fullName>
    </submittedName>
</protein>
<dbReference type="EMBL" id="QGKV02000832">
    <property type="protein sequence ID" value="KAF3545002.1"/>
    <property type="molecule type" value="Genomic_DNA"/>
</dbReference>
<reference evidence="1 2" key="1">
    <citation type="journal article" date="2020" name="BMC Genomics">
        <title>Intraspecific diversification of the crop wild relative Brassica cretica Lam. using demographic model selection.</title>
        <authorList>
            <person name="Kioukis A."/>
            <person name="Michalopoulou V.A."/>
            <person name="Briers L."/>
            <person name="Pirintsos S."/>
            <person name="Studholme D.J."/>
            <person name="Pavlidis P."/>
            <person name="Sarris P.F."/>
        </authorList>
    </citation>
    <scope>NUCLEOTIDE SEQUENCE [LARGE SCALE GENOMIC DNA]</scope>
    <source>
        <strain evidence="2">cv. PFS-1207/04</strain>
    </source>
</reference>
<name>A0ABQ7C042_BRACR</name>
<organism evidence="1 2">
    <name type="scientific">Brassica cretica</name>
    <name type="common">Mustard</name>
    <dbReference type="NCBI Taxonomy" id="69181"/>
    <lineage>
        <taxon>Eukaryota</taxon>
        <taxon>Viridiplantae</taxon>
        <taxon>Streptophyta</taxon>
        <taxon>Embryophyta</taxon>
        <taxon>Tracheophyta</taxon>
        <taxon>Spermatophyta</taxon>
        <taxon>Magnoliopsida</taxon>
        <taxon>eudicotyledons</taxon>
        <taxon>Gunneridae</taxon>
        <taxon>Pentapetalae</taxon>
        <taxon>rosids</taxon>
        <taxon>malvids</taxon>
        <taxon>Brassicales</taxon>
        <taxon>Brassicaceae</taxon>
        <taxon>Brassiceae</taxon>
        <taxon>Brassica</taxon>
    </lineage>
</organism>
<gene>
    <name evidence="1" type="ORF">DY000_02001125</name>
</gene>
<evidence type="ECO:0000313" key="2">
    <source>
        <dbReference type="Proteomes" id="UP000266723"/>
    </source>
</evidence>